<dbReference type="Pfam" id="PF12796">
    <property type="entry name" value="Ank_2"/>
    <property type="match status" value="1"/>
</dbReference>
<evidence type="ECO:0000313" key="6">
    <source>
        <dbReference type="RefSeq" id="XP_055896606.1"/>
    </source>
</evidence>
<dbReference type="RefSeq" id="XP_055896606.1">
    <property type="nucleotide sequence ID" value="XM_056040631.1"/>
</dbReference>
<feature type="compositionally biased region" description="Basic and acidic residues" evidence="4">
    <location>
        <begin position="146"/>
        <end position="164"/>
    </location>
</feature>
<gene>
    <name evidence="6 7 8 9 10 11 12 13" type="primary">LOC106056481</name>
</gene>
<evidence type="ECO:0000313" key="11">
    <source>
        <dbReference type="RefSeq" id="XP_055896612.1"/>
    </source>
</evidence>
<keyword evidence="5" id="KW-1185">Reference proteome</keyword>
<keyword evidence="1" id="KW-0677">Repeat</keyword>
<dbReference type="OrthoDB" id="6235521at2759"/>
<evidence type="ECO:0000313" key="9">
    <source>
        <dbReference type="RefSeq" id="XP_055896609.1"/>
    </source>
</evidence>
<feature type="region of interest" description="Disordered" evidence="4">
    <location>
        <begin position="139"/>
        <end position="190"/>
    </location>
</feature>
<protein>
    <submittedName>
        <fullName evidence="6 7">Ankyrin repeat domain-containing protein 54-like</fullName>
    </submittedName>
</protein>
<evidence type="ECO:0000256" key="3">
    <source>
        <dbReference type="PROSITE-ProRule" id="PRU00023"/>
    </source>
</evidence>
<evidence type="ECO:0000313" key="5">
    <source>
        <dbReference type="Proteomes" id="UP001165740"/>
    </source>
</evidence>
<dbReference type="PANTHER" id="PTHR24171">
    <property type="entry name" value="ANKYRIN REPEAT DOMAIN-CONTAINING PROTEIN 39-RELATED"/>
    <property type="match status" value="1"/>
</dbReference>
<dbReference type="PROSITE" id="PS50297">
    <property type="entry name" value="ANK_REP_REGION"/>
    <property type="match status" value="2"/>
</dbReference>
<dbReference type="RefSeq" id="XP_055896607.1">
    <property type="nucleotide sequence ID" value="XM_056040632.1"/>
</dbReference>
<dbReference type="RefSeq" id="XP_055896614.1">
    <property type="nucleotide sequence ID" value="XM_056040639.1"/>
</dbReference>
<evidence type="ECO:0000256" key="2">
    <source>
        <dbReference type="ARBA" id="ARBA00023043"/>
    </source>
</evidence>
<evidence type="ECO:0000313" key="12">
    <source>
        <dbReference type="RefSeq" id="XP_055896613.1"/>
    </source>
</evidence>
<dbReference type="RefSeq" id="XP_055896610.1">
    <property type="nucleotide sequence ID" value="XM_056040635.1"/>
</dbReference>
<accession>A0A9W3BAX7</accession>
<evidence type="ECO:0000256" key="4">
    <source>
        <dbReference type="SAM" id="MobiDB-lite"/>
    </source>
</evidence>
<dbReference type="GeneID" id="106056481"/>
<evidence type="ECO:0000256" key="1">
    <source>
        <dbReference type="ARBA" id="ARBA00022737"/>
    </source>
</evidence>
<dbReference type="Gene3D" id="1.25.40.20">
    <property type="entry name" value="Ankyrin repeat-containing domain"/>
    <property type="match status" value="1"/>
</dbReference>
<dbReference type="InterPro" id="IPR036770">
    <property type="entry name" value="Ankyrin_rpt-contain_sf"/>
</dbReference>
<organism evidence="5 12">
    <name type="scientific">Biomphalaria glabrata</name>
    <name type="common">Bloodfluke planorb</name>
    <name type="synonym">Freshwater snail</name>
    <dbReference type="NCBI Taxonomy" id="6526"/>
    <lineage>
        <taxon>Eukaryota</taxon>
        <taxon>Metazoa</taxon>
        <taxon>Spiralia</taxon>
        <taxon>Lophotrochozoa</taxon>
        <taxon>Mollusca</taxon>
        <taxon>Gastropoda</taxon>
        <taxon>Heterobranchia</taxon>
        <taxon>Euthyneura</taxon>
        <taxon>Panpulmonata</taxon>
        <taxon>Hygrophila</taxon>
        <taxon>Lymnaeoidea</taxon>
        <taxon>Planorbidae</taxon>
        <taxon>Biomphalaria</taxon>
    </lineage>
</organism>
<reference evidence="6 7" key="1">
    <citation type="submission" date="2025-04" db="UniProtKB">
        <authorList>
            <consortium name="RefSeq"/>
        </authorList>
    </citation>
    <scope>IDENTIFICATION</scope>
</reference>
<evidence type="ECO:0000313" key="13">
    <source>
        <dbReference type="RefSeq" id="XP_055896614.1"/>
    </source>
</evidence>
<dbReference type="RefSeq" id="XP_055896609.1">
    <property type="nucleotide sequence ID" value="XM_056040634.1"/>
</dbReference>
<keyword evidence="2 3" id="KW-0040">ANK repeat</keyword>
<dbReference type="RefSeq" id="XP_055896608.1">
    <property type="nucleotide sequence ID" value="XM_056040633.1"/>
</dbReference>
<name>A0A9W3BAX7_BIOGL</name>
<dbReference type="RefSeq" id="XP_055896612.1">
    <property type="nucleotide sequence ID" value="XM_056040637.1"/>
</dbReference>
<sequence length="190" mass="20754">MTLSEQNCHFEQRIVSAAGSGDISTVRKLLRKKINVTATDVYGRTALSFASKGGHAEVVKLLLESNADCVNQKIGYSATPLHLAARNHHTDVVKHLVLAGASLDERNCNKLAPLDLCRYDSDTRVVLRNVKQGHLPLNEQVSEVPEIPKHALPERPKSTSEKTKTKGKTGKGKKKTGGKKKGTKKKGKKK</sequence>
<feature type="compositionally biased region" description="Basic residues" evidence="4">
    <location>
        <begin position="165"/>
        <end position="190"/>
    </location>
</feature>
<dbReference type="PROSITE" id="PS50088">
    <property type="entry name" value="ANK_REPEAT"/>
    <property type="match status" value="2"/>
</dbReference>
<evidence type="ECO:0000313" key="7">
    <source>
        <dbReference type="RefSeq" id="XP_055896607.1"/>
    </source>
</evidence>
<dbReference type="SUPFAM" id="SSF48403">
    <property type="entry name" value="Ankyrin repeat"/>
    <property type="match status" value="1"/>
</dbReference>
<dbReference type="SMART" id="SM00248">
    <property type="entry name" value="ANK"/>
    <property type="match status" value="3"/>
</dbReference>
<dbReference type="InterPro" id="IPR002110">
    <property type="entry name" value="Ankyrin_rpt"/>
</dbReference>
<evidence type="ECO:0000313" key="8">
    <source>
        <dbReference type="RefSeq" id="XP_055896608.1"/>
    </source>
</evidence>
<evidence type="ECO:0000313" key="10">
    <source>
        <dbReference type="RefSeq" id="XP_055896610.1"/>
    </source>
</evidence>
<feature type="repeat" description="ANK" evidence="3">
    <location>
        <begin position="76"/>
        <end position="108"/>
    </location>
</feature>
<dbReference type="OMA" id="CTPREYA"/>
<dbReference type="Proteomes" id="UP001165740">
    <property type="component" value="Chromosome 9"/>
</dbReference>
<proteinExistence type="predicted"/>
<dbReference type="AlphaFoldDB" id="A0A9W3BAX7"/>
<dbReference type="RefSeq" id="XP_055896613.1">
    <property type="nucleotide sequence ID" value="XM_056040638.1"/>
</dbReference>
<feature type="repeat" description="ANK" evidence="3">
    <location>
        <begin position="42"/>
        <end position="68"/>
    </location>
</feature>